<protein>
    <submittedName>
        <fullName evidence="6">Copper oxidase</fullName>
    </submittedName>
</protein>
<keyword evidence="3" id="KW-0472">Membrane</keyword>
<feature type="transmembrane region" description="Helical" evidence="3">
    <location>
        <begin position="199"/>
        <end position="221"/>
    </location>
</feature>
<dbReference type="InterPro" id="IPR008972">
    <property type="entry name" value="Cupredoxin"/>
</dbReference>
<dbReference type="EMBL" id="LYPC01000011">
    <property type="protein sequence ID" value="OCT16263.1"/>
    <property type="molecule type" value="Genomic_DNA"/>
</dbReference>
<name>A0A1C1A6S1_9BACL</name>
<gene>
    <name evidence="6" type="ORF">A8709_02180</name>
</gene>
<dbReference type="GO" id="GO:0016491">
    <property type="term" value="F:oxidoreductase activity"/>
    <property type="evidence" value="ECO:0007669"/>
    <property type="project" value="UniProtKB-KW"/>
</dbReference>
<dbReference type="Pfam" id="PF07732">
    <property type="entry name" value="Cu-oxidase_3"/>
    <property type="match status" value="1"/>
</dbReference>
<keyword evidence="3" id="KW-1133">Transmembrane helix</keyword>
<feature type="transmembrane region" description="Helical" evidence="3">
    <location>
        <begin position="158"/>
        <end position="179"/>
    </location>
</feature>
<feature type="domain" description="Plastocyanin-like" evidence="4">
    <location>
        <begin position="614"/>
        <end position="719"/>
    </location>
</feature>
<dbReference type="SUPFAM" id="SSF49503">
    <property type="entry name" value="Cupredoxins"/>
    <property type="match status" value="3"/>
</dbReference>
<keyword evidence="2" id="KW-0560">Oxidoreductase</keyword>
<feature type="domain" description="Plastocyanin-like" evidence="5">
    <location>
        <begin position="285"/>
        <end position="399"/>
    </location>
</feature>
<dbReference type="Pfam" id="PF07731">
    <property type="entry name" value="Cu-oxidase_2"/>
    <property type="match status" value="1"/>
</dbReference>
<dbReference type="PANTHER" id="PTHR11709">
    <property type="entry name" value="MULTI-COPPER OXIDASE"/>
    <property type="match status" value="1"/>
</dbReference>
<evidence type="ECO:0000256" key="1">
    <source>
        <dbReference type="ARBA" id="ARBA00022723"/>
    </source>
</evidence>
<feature type="transmembrane region" description="Helical" evidence="3">
    <location>
        <begin position="80"/>
        <end position="103"/>
    </location>
</feature>
<feature type="transmembrane region" description="Helical" evidence="3">
    <location>
        <begin position="46"/>
        <end position="68"/>
    </location>
</feature>
<reference evidence="7" key="1">
    <citation type="submission" date="2016-05" db="EMBL/GenBank/DDBJ databases">
        <title>Paenibacillus oryzae. sp. nov., isolated from the rice root.</title>
        <authorList>
            <person name="Zhang J."/>
            <person name="Zhang X."/>
        </authorList>
    </citation>
    <scope>NUCLEOTIDE SEQUENCE [LARGE SCALE GENOMIC DNA]</scope>
    <source>
        <strain evidence="7">KCTC13222</strain>
    </source>
</reference>
<dbReference type="STRING" id="512399.A8709_02180"/>
<dbReference type="InterPro" id="IPR011707">
    <property type="entry name" value="Cu-oxidase-like_N"/>
</dbReference>
<keyword evidence="1" id="KW-0479">Metal-binding</keyword>
<dbReference type="InterPro" id="IPR002355">
    <property type="entry name" value="Cu_oxidase_Cu_BS"/>
</dbReference>
<dbReference type="CDD" id="cd04202">
    <property type="entry name" value="CuRO_D2_2dMcoN_like"/>
    <property type="match status" value="1"/>
</dbReference>
<dbReference type="GO" id="GO:0005507">
    <property type="term" value="F:copper ion binding"/>
    <property type="evidence" value="ECO:0007669"/>
    <property type="project" value="InterPro"/>
</dbReference>
<feature type="transmembrane region" description="Helical" evidence="3">
    <location>
        <begin position="131"/>
        <end position="152"/>
    </location>
</feature>
<proteinExistence type="predicted"/>
<keyword evidence="7" id="KW-1185">Reference proteome</keyword>
<dbReference type="InterPro" id="IPR045087">
    <property type="entry name" value="Cu-oxidase_fam"/>
</dbReference>
<sequence>MYNASIQTILAASLLFVIFTSIGASKASRLLYSGSLEKLNRKSRKLLFWAWFPAIPAAAILAAITWLQVNMDPIFWKDRLFLQAPLVLVPLLSIWVVAVPKLLKLRYVMKPSAAEGSTTIEPALFQRAASLALIFPYQFTALGALTSLYFTLVPSVPFYWMDTAIPLAVFVALAAGLWWRHQFRSKQVRKMETYQAPQLWKRALTMTGVLAIIAGVGFYLFTYAMDQSVLPAEMDMASGTVDYGGGAAGQHAHHDMAAMAGMVSVADLTGPKEGTPDRHFNLVAQKKTVTLSSGKTVDAWTYNGQIPGPELRMKEGDLVEVTLTNQDIEEGVTAHWHGLDVPNAEDGVAGATQNAVMPGETYTYRFRAEQVGTFWYHSHQDSQEAVSKGLFGALIVEPKDVSQASGTVGTAAYGSSGENAGLDLNTNSNTSSNSNSITNTTALPAAALPLKDITVMTHRWKDTFAIGANDELDHQTVAPGTPVRMRLINTDDWVDQTNTLVGTPFVVSAIDGTDLNKPDILTNTHVIVPTGGRYDLTFVMPEHPVYLQVGDMKKGGMLLSSDGQGNVPEMPKSVAFDPLHYGSPKATPFDANTKFDRDFTLILDNKLGFYNRNFDFLYTLNGKVFPDAPMFMVKEGDLVKTTFINRGNVEHPMHLHGHHVLVLSRNGKPSTGSPWWSDTLDIQPGETYEVAFVADNPGLWMDHCHNLVHAAAGMSMHLMYEGVATPYFVGSGTTNHPE</sequence>
<evidence type="ECO:0000313" key="7">
    <source>
        <dbReference type="Proteomes" id="UP000093309"/>
    </source>
</evidence>
<evidence type="ECO:0000256" key="3">
    <source>
        <dbReference type="SAM" id="Phobius"/>
    </source>
</evidence>
<comment type="caution">
    <text evidence="6">The sequence shown here is derived from an EMBL/GenBank/DDBJ whole genome shotgun (WGS) entry which is preliminary data.</text>
</comment>
<dbReference type="PROSITE" id="PS00080">
    <property type="entry name" value="MULTICOPPER_OXIDASE2"/>
    <property type="match status" value="1"/>
</dbReference>
<dbReference type="AlphaFoldDB" id="A0A1C1A6S1"/>
<dbReference type="Proteomes" id="UP000093309">
    <property type="component" value="Unassembled WGS sequence"/>
</dbReference>
<accession>A0A1C1A6S1</accession>
<organism evidence="6 7">
    <name type="scientific">Paenibacillus pectinilyticus</name>
    <dbReference type="NCBI Taxonomy" id="512399"/>
    <lineage>
        <taxon>Bacteria</taxon>
        <taxon>Bacillati</taxon>
        <taxon>Bacillota</taxon>
        <taxon>Bacilli</taxon>
        <taxon>Bacillales</taxon>
        <taxon>Paenibacillaceae</taxon>
        <taxon>Paenibacillus</taxon>
    </lineage>
</organism>
<evidence type="ECO:0000259" key="5">
    <source>
        <dbReference type="Pfam" id="PF07732"/>
    </source>
</evidence>
<evidence type="ECO:0000256" key="2">
    <source>
        <dbReference type="ARBA" id="ARBA00023002"/>
    </source>
</evidence>
<evidence type="ECO:0000259" key="4">
    <source>
        <dbReference type="Pfam" id="PF07731"/>
    </source>
</evidence>
<keyword evidence="3" id="KW-0812">Transmembrane</keyword>
<dbReference type="InterPro" id="IPR011706">
    <property type="entry name" value="Cu-oxidase_C"/>
</dbReference>
<dbReference type="Gene3D" id="2.60.40.420">
    <property type="entry name" value="Cupredoxins - blue copper proteins"/>
    <property type="match status" value="3"/>
</dbReference>
<evidence type="ECO:0000313" key="6">
    <source>
        <dbReference type="EMBL" id="OCT16263.1"/>
    </source>
</evidence>
<dbReference type="RefSeq" id="WP_065851036.1">
    <property type="nucleotide sequence ID" value="NZ_LYPC01000011.1"/>
</dbReference>
<feature type="transmembrane region" description="Helical" evidence="3">
    <location>
        <begin position="6"/>
        <end position="25"/>
    </location>
</feature>